<evidence type="ECO:0000256" key="1">
    <source>
        <dbReference type="ARBA" id="ARBA00004141"/>
    </source>
</evidence>
<reference evidence="9 10" key="1">
    <citation type="submission" date="2018-08" db="EMBL/GenBank/DDBJ databases">
        <authorList>
            <person name="Laetsch R D."/>
            <person name="Stevens L."/>
            <person name="Kumar S."/>
            <person name="Blaxter L. M."/>
        </authorList>
    </citation>
    <scope>NUCLEOTIDE SEQUENCE [LARGE SCALE GENOMIC DNA]</scope>
</reference>
<feature type="transmembrane region" description="Helical" evidence="8">
    <location>
        <begin position="184"/>
        <end position="204"/>
    </location>
</feature>
<dbReference type="OMA" id="LRRKWDY"/>
<evidence type="ECO:0000256" key="4">
    <source>
        <dbReference type="ARBA" id="ARBA00022989"/>
    </source>
</evidence>
<keyword evidence="5 8" id="KW-0472">Membrane</keyword>
<organism evidence="9 10">
    <name type="scientific">Litomosoides sigmodontis</name>
    <name type="common">Filarial nematode worm</name>
    <dbReference type="NCBI Taxonomy" id="42156"/>
    <lineage>
        <taxon>Eukaryota</taxon>
        <taxon>Metazoa</taxon>
        <taxon>Ecdysozoa</taxon>
        <taxon>Nematoda</taxon>
        <taxon>Chromadorea</taxon>
        <taxon>Rhabditida</taxon>
        <taxon>Spirurina</taxon>
        <taxon>Spiruromorpha</taxon>
        <taxon>Filarioidea</taxon>
        <taxon>Onchocercidae</taxon>
        <taxon>Litomosoides</taxon>
    </lineage>
</organism>
<evidence type="ECO:0000313" key="9">
    <source>
        <dbReference type="EMBL" id="VDK89291.1"/>
    </source>
</evidence>
<keyword evidence="4 8" id="KW-1133">Transmembrane helix</keyword>
<evidence type="ECO:0000256" key="6">
    <source>
        <dbReference type="ARBA" id="ARBA00040778"/>
    </source>
</evidence>
<dbReference type="PANTHER" id="PTHR13002">
    <property type="entry name" value="C3ORF1 PROTEIN-RELATED"/>
    <property type="match status" value="1"/>
</dbReference>
<dbReference type="GO" id="GO:0032981">
    <property type="term" value="P:mitochondrial respiratory chain complex I assembly"/>
    <property type="evidence" value="ECO:0007669"/>
    <property type="project" value="InterPro"/>
</dbReference>
<protein>
    <recommendedName>
        <fullName evidence="6">Complex I assembly factor TIMMDC1, mitochondrial</fullName>
    </recommendedName>
    <alternativeName>
        <fullName evidence="7">Translocase of inner mitochondrial membrane domain-containing protein 1</fullName>
    </alternativeName>
</protein>
<evidence type="ECO:0000256" key="2">
    <source>
        <dbReference type="ARBA" id="ARBA00008444"/>
    </source>
</evidence>
<accession>A0A3P6VFG1</accession>
<dbReference type="OrthoDB" id="5826189at2759"/>
<evidence type="ECO:0000256" key="3">
    <source>
        <dbReference type="ARBA" id="ARBA00022692"/>
    </source>
</evidence>
<dbReference type="GO" id="GO:0016020">
    <property type="term" value="C:membrane"/>
    <property type="evidence" value="ECO:0007669"/>
    <property type="project" value="UniProtKB-SubCell"/>
</dbReference>
<evidence type="ECO:0000256" key="7">
    <source>
        <dbReference type="ARBA" id="ARBA00041344"/>
    </source>
</evidence>
<proteinExistence type="inferred from homology"/>
<dbReference type="Proteomes" id="UP000277928">
    <property type="component" value="Unassembled WGS sequence"/>
</dbReference>
<name>A0A3P6VFG1_LITSI</name>
<dbReference type="AlphaFoldDB" id="A0A3P6VFG1"/>
<comment type="similarity">
    <text evidence="2">Belongs to the Tim17/Tim22/Tim23 family.</text>
</comment>
<keyword evidence="10" id="KW-1185">Reference proteome</keyword>
<keyword evidence="3 8" id="KW-0812">Transmembrane</keyword>
<evidence type="ECO:0000256" key="5">
    <source>
        <dbReference type="ARBA" id="ARBA00023136"/>
    </source>
</evidence>
<evidence type="ECO:0000256" key="8">
    <source>
        <dbReference type="SAM" id="Phobius"/>
    </source>
</evidence>
<feature type="transmembrane region" description="Helical" evidence="8">
    <location>
        <begin position="154"/>
        <end position="177"/>
    </location>
</feature>
<dbReference type="GO" id="GO:0005739">
    <property type="term" value="C:mitochondrion"/>
    <property type="evidence" value="ECO:0007669"/>
    <property type="project" value="TreeGrafter"/>
</dbReference>
<dbReference type="InterPro" id="IPR055299">
    <property type="entry name" value="TIMMDC1"/>
</dbReference>
<sequence>MSNEGRGTLWSKFDSIPNELLQFFTRNSGVEDKVIAEAEQTSDNSDNSGWQRLKKIYVNKDVHFETSILMPCMEWSFIGAVFFTGPVGWQRAALRYNRYAKGRIFLSPHDALRRKWDYAFASFLRAGAINGALAALYVGCMVAAITHVTAWRGYFSLSTIPVVTTLIPSVIAFPLGLRKTVQAASLGLTCGLTVSLIVLGASHFSGQTVDGTYQQFKREHEMMLRSERIKEESVRQYQEEHRIWSRSLAKLLMNKDKKLGDGVSDSERGSNDA</sequence>
<dbReference type="STRING" id="42156.A0A3P6VFG1"/>
<gene>
    <name evidence="9" type="ORF">NLS_LOCUS9074</name>
</gene>
<dbReference type="EMBL" id="UYRX01001352">
    <property type="protein sequence ID" value="VDK89291.1"/>
    <property type="molecule type" value="Genomic_DNA"/>
</dbReference>
<feature type="transmembrane region" description="Helical" evidence="8">
    <location>
        <begin position="68"/>
        <end position="89"/>
    </location>
</feature>
<evidence type="ECO:0000313" key="10">
    <source>
        <dbReference type="Proteomes" id="UP000277928"/>
    </source>
</evidence>
<feature type="transmembrane region" description="Helical" evidence="8">
    <location>
        <begin position="123"/>
        <end position="148"/>
    </location>
</feature>
<comment type="subcellular location">
    <subcellularLocation>
        <location evidence="1">Membrane</location>
        <topology evidence="1">Multi-pass membrane protein</topology>
    </subcellularLocation>
</comment>
<dbReference type="PANTHER" id="PTHR13002:SF1">
    <property type="entry name" value="COMPLEX I ASSEMBLY FACTOR TIMMDC1, MITOCHONDRIAL"/>
    <property type="match status" value="1"/>
</dbReference>